<dbReference type="Pfam" id="PF00782">
    <property type="entry name" value="DSPc"/>
    <property type="match status" value="1"/>
</dbReference>
<evidence type="ECO:0000313" key="3">
    <source>
        <dbReference type="Proteomes" id="UP000274033"/>
    </source>
</evidence>
<dbReference type="OrthoDB" id="2081133at2"/>
<reference evidence="2 3" key="1">
    <citation type="journal article" date="2013" name="J. Microbiol.">
        <title>Lysinibacillus chungkukjangi sp. nov., isolated from Chungkukjang, Korean fermented soybean food.</title>
        <authorList>
            <person name="Kim S.J."/>
            <person name="Jang Y.H."/>
            <person name="Hamada M."/>
            <person name="Ahn J.H."/>
            <person name="Weon H.Y."/>
            <person name="Suzuki K."/>
            <person name="Whang K.S."/>
            <person name="Kwon S.W."/>
        </authorList>
    </citation>
    <scope>NUCLEOTIDE SEQUENCE [LARGE SCALE GENOMIC DNA]</scope>
    <source>
        <strain evidence="2 3">MCCC 1A12701</strain>
    </source>
</reference>
<dbReference type="PANTHER" id="PTHR47216:SF4">
    <property type="entry name" value="OS01G0859400 PROTEIN"/>
    <property type="match status" value="1"/>
</dbReference>
<dbReference type="EMBL" id="RRCT01000026">
    <property type="protein sequence ID" value="RQW72378.1"/>
    <property type="molecule type" value="Genomic_DNA"/>
</dbReference>
<name>A0A3N9U6Z8_9BACI</name>
<keyword evidence="3" id="KW-1185">Reference proteome</keyword>
<gene>
    <name evidence="2" type="ORF">EBB45_17890</name>
</gene>
<dbReference type="InterPro" id="IPR029021">
    <property type="entry name" value="Prot-tyrosine_phosphatase-like"/>
</dbReference>
<accession>A0A3N9U6Z8</accession>
<dbReference type="PANTHER" id="PTHR47216">
    <property type="match status" value="1"/>
</dbReference>
<dbReference type="SUPFAM" id="SSF52799">
    <property type="entry name" value="(Phosphotyrosine protein) phosphatases II"/>
    <property type="match status" value="1"/>
</dbReference>
<dbReference type="Proteomes" id="UP000274033">
    <property type="component" value="Unassembled WGS sequence"/>
</dbReference>
<dbReference type="Gene3D" id="3.90.190.10">
    <property type="entry name" value="Protein tyrosine phosphatase superfamily"/>
    <property type="match status" value="1"/>
</dbReference>
<dbReference type="InterPro" id="IPR000340">
    <property type="entry name" value="Dual-sp_phosphatase_cat-dom"/>
</dbReference>
<protein>
    <recommendedName>
        <fullName evidence="1">Tyrosine specific protein phosphatases domain-containing protein</fullName>
    </recommendedName>
</protein>
<dbReference type="AlphaFoldDB" id="A0A3N9U6Z8"/>
<organism evidence="2 3">
    <name type="scientific">Lysinibacillus composti</name>
    <dbReference type="NCBI Taxonomy" id="720633"/>
    <lineage>
        <taxon>Bacteria</taxon>
        <taxon>Bacillati</taxon>
        <taxon>Bacillota</taxon>
        <taxon>Bacilli</taxon>
        <taxon>Bacillales</taxon>
        <taxon>Bacillaceae</taxon>
        <taxon>Lysinibacillus</taxon>
    </lineage>
</organism>
<feature type="domain" description="Tyrosine specific protein phosphatases" evidence="1">
    <location>
        <begin position="63"/>
        <end position="122"/>
    </location>
</feature>
<evidence type="ECO:0000259" key="1">
    <source>
        <dbReference type="PROSITE" id="PS50056"/>
    </source>
</evidence>
<dbReference type="RefSeq" id="WP_124766718.1">
    <property type="nucleotide sequence ID" value="NZ_JAFBDY010000026.1"/>
</dbReference>
<comment type="caution">
    <text evidence="2">The sequence shown here is derived from an EMBL/GenBank/DDBJ whole genome shotgun (WGS) entry which is preliminary data.</text>
</comment>
<sequence length="139" mass="15349">MDQKYNELVKGRIFIGGAEDTEVVVVNEPIDVVVDVRVKGRDEATPYNYIHTPIADESKKIAESIQTGVKKVVEAYQQGENVYIHCGSGNGRASVMAVATLMELGHAKNLEDAELMIKAIRPTANVRTNMKEALTKLYK</sequence>
<dbReference type="InterPro" id="IPR000387">
    <property type="entry name" value="Tyr_Pase_dom"/>
</dbReference>
<proteinExistence type="predicted"/>
<evidence type="ECO:0000313" key="2">
    <source>
        <dbReference type="EMBL" id="RQW72378.1"/>
    </source>
</evidence>
<dbReference type="PROSITE" id="PS50056">
    <property type="entry name" value="TYR_PHOSPHATASE_2"/>
    <property type="match status" value="1"/>
</dbReference>